<organism evidence="1 2">
    <name type="scientific">Rhodopirellula maiorica SM1</name>
    <dbReference type="NCBI Taxonomy" id="1265738"/>
    <lineage>
        <taxon>Bacteria</taxon>
        <taxon>Pseudomonadati</taxon>
        <taxon>Planctomycetota</taxon>
        <taxon>Planctomycetia</taxon>
        <taxon>Pirellulales</taxon>
        <taxon>Pirellulaceae</taxon>
        <taxon>Novipirellula</taxon>
    </lineage>
</organism>
<evidence type="ECO:0000313" key="1">
    <source>
        <dbReference type="EMBL" id="EMI16598.1"/>
    </source>
</evidence>
<proteinExistence type="predicted"/>
<gene>
    <name evidence="1" type="ORF">RMSM_06480</name>
</gene>
<dbReference type="PATRIC" id="fig|1265738.3.peg.6464"/>
<dbReference type="AlphaFoldDB" id="M5RAS7"/>
<name>M5RAS7_9BACT</name>
<accession>M5RAS7</accession>
<keyword evidence="2" id="KW-1185">Reference proteome</keyword>
<comment type="caution">
    <text evidence="1">The sequence shown here is derived from an EMBL/GenBank/DDBJ whole genome shotgun (WGS) entry which is preliminary data.</text>
</comment>
<evidence type="ECO:0000313" key="2">
    <source>
        <dbReference type="Proteomes" id="UP000011991"/>
    </source>
</evidence>
<sequence length="78" mass="8076">MIAAGAVEPISGPLLDSILASIESVTSEETQPISDPPPLRIPKLAYPAGAAIVAGTIAIAARRKHKTPQSSAEQEDLF</sequence>
<protein>
    <submittedName>
        <fullName evidence="1">Uncharacterized protein</fullName>
    </submittedName>
</protein>
<reference evidence="1 2" key="1">
    <citation type="journal article" date="2013" name="Mar. Genomics">
        <title>Expression of sulfatases in Rhodopirellula baltica and the diversity of sulfatases in the genus Rhodopirellula.</title>
        <authorList>
            <person name="Wegner C.E."/>
            <person name="Richter-Heitmann T."/>
            <person name="Klindworth A."/>
            <person name="Klockow C."/>
            <person name="Richter M."/>
            <person name="Achstetter T."/>
            <person name="Glockner F.O."/>
            <person name="Harder J."/>
        </authorList>
    </citation>
    <scope>NUCLEOTIDE SEQUENCE [LARGE SCALE GENOMIC DNA]</scope>
    <source>
        <strain evidence="1 2">SM1</strain>
    </source>
</reference>
<dbReference type="Proteomes" id="UP000011991">
    <property type="component" value="Unassembled WGS sequence"/>
</dbReference>
<dbReference type="EMBL" id="ANOG01000936">
    <property type="protein sequence ID" value="EMI16598.1"/>
    <property type="molecule type" value="Genomic_DNA"/>
</dbReference>